<reference evidence="1" key="2">
    <citation type="submission" date="2025-09" db="UniProtKB">
        <authorList>
            <consortium name="Ensembl"/>
        </authorList>
    </citation>
    <scope>IDENTIFICATION</scope>
</reference>
<accession>A0A3B5KVX2</accession>
<keyword evidence="2" id="KW-1185">Reference proteome</keyword>
<dbReference type="AlphaFoldDB" id="A0A3B5KVX2"/>
<evidence type="ECO:0000313" key="1">
    <source>
        <dbReference type="Ensembl" id="ENSXCOP00000004268.1"/>
    </source>
</evidence>
<name>A0A3B5KVX2_9TELE</name>
<dbReference type="STRING" id="32473.ENSXCOP00000004268"/>
<protein>
    <submittedName>
        <fullName evidence="1">Uncharacterized protein</fullName>
    </submittedName>
</protein>
<evidence type="ECO:0000313" key="2">
    <source>
        <dbReference type="Proteomes" id="UP000261380"/>
    </source>
</evidence>
<organism evidence="1 2">
    <name type="scientific">Xiphophorus couchianus</name>
    <name type="common">Monterrey platyfish</name>
    <dbReference type="NCBI Taxonomy" id="32473"/>
    <lineage>
        <taxon>Eukaryota</taxon>
        <taxon>Metazoa</taxon>
        <taxon>Chordata</taxon>
        <taxon>Craniata</taxon>
        <taxon>Vertebrata</taxon>
        <taxon>Euteleostomi</taxon>
        <taxon>Actinopterygii</taxon>
        <taxon>Neopterygii</taxon>
        <taxon>Teleostei</taxon>
        <taxon>Neoteleostei</taxon>
        <taxon>Acanthomorphata</taxon>
        <taxon>Ovalentaria</taxon>
        <taxon>Atherinomorphae</taxon>
        <taxon>Cyprinodontiformes</taxon>
        <taxon>Poeciliidae</taxon>
        <taxon>Poeciliinae</taxon>
        <taxon>Xiphophorus</taxon>
    </lineage>
</organism>
<proteinExistence type="predicted"/>
<dbReference type="Proteomes" id="UP000261380">
    <property type="component" value="Unplaced"/>
</dbReference>
<reference evidence="1" key="1">
    <citation type="submission" date="2025-08" db="UniProtKB">
        <authorList>
            <consortium name="Ensembl"/>
        </authorList>
    </citation>
    <scope>IDENTIFICATION</scope>
</reference>
<sequence>MTSVAAEFEHMEIQQQYSDGVNNRWDADDWDNENSSARLFERSRIKALA</sequence>
<dbReference type="Ensembl" id="ENSXCOT00000004315.1">
    <property type="protein sequence ID" value="ENSXCOP00000004268.1"/>
    <property type="gene ID" value="ENSXCOG00000003358.1"/>
</dbReference>
<dbReference type="GeneTree" id="ENSGT00980000198878"/>